<dbReference type="PANTHER" id="PTHR31126:SF72">
    <property type="entry name" value="DUAL SPECIFICITY PROTEIN PHOSPHATASE TPBA"/>
    <property type="match status" value="1"/>
</dbReference>
<dbReference type="RefSeq" id="WP_004857351.1">
    <property type="nucleotide sequence ID" value="NZ_BBLI01000004.1"/>
</dbReference>
<comment type="caution">
    <text evidence="5">The sequence shown here is derived from an EMBL/GenBank/DDBJ whole genome shotgun (WGS) entry which is preliminary data.</text>
</comment>
<dbReference type="InterPro" id="IPR000340">
    <property type="entry name" value="Dual-sp_phosphatase_cat-dom"/>
</dbReference>
<dbReference type="PANTHER" id="PTHR31126">
    <property type="entry name" value="TYROSINE-PROTEIN PHOSPHATASE"/>
    <property type="match status" value="1"/>
</dbReference>
<evidence type="ECO:0000313" key="5">
    <source>
        <dbReference type="EMBL" id="MDQ9070343.1"/>
    </source>
</evidence>
<gene>
    <name evidence="5" type="ORF">RFH51_02565</name>
</gene>
<evidence type="ECO:0000256" key="1">
    <source>
        <dbReference type="ARBA" id="ARBA00009580"/>
    </source>
</evidence>
<sequence>MNKIYISLGCALLLNLQLSGCISTSALPDEQRPRTWAHVVSKPHNFYQVSEHVYRSEQPSGDVLALLRQQNIQMVINLRASNLDAQVLQSIAHIQMVHIPINTWSISREELLQVMQSIEKAKQQNKNVLIHCYHGSDRTGASVAMYRIIFENWSREDALNEMKHGGYGFHPIWFNIEKLFSPENIKWIRNQLSNPS</sequence>
<protein>
    <submittedName>
        <fullName evidence="5">Dual specificity protein phosphatase family protein</fullName>
    </submittedName>
</protein>
<dbReference type="InterPro" id="IPR029021">
    <property type="entry name" value="Prot-tyrosine_phosphatase-like"/>
</dbReference>
<organism evidence="5 6">
    <name type="scientific">Acinetobacter gerneri</name>
    <dbReference type="NCBI Taxonomy" id="202952"/>
    <lineage>
        <taxon>Bacteria</taxon>
        <taxon>Pseudomonadati</taxon>
        <taxon>Pseudomonadota</taxon>
        <taxon>Gammaproteobacteria</taxon>
        <taxon>Moraxellales</taxon>
        <taxon>Moraxellaceae</taxon>
        <taxon>Acinetobacter</taxon>
    </lineage>
</organism>
<proteinExistence type="inferred from homology"/>
<comment type="similarity">
    <text evidence="1">Belongs to the protein-tyrosine phosphatase family.</text>
</comment>
<name>A0AAW8JDU4_9GAMM</name>
<dbReference type="InterPro" id="IPR000387">
    <property type="entry name" value="Tyr_Pase_dom"/>
</dbReference>
<evidence type="ECO:0000259" key="4">
    <source>
        <dbReference type="PROSITE" id="PS50056"/>
    </source>
</evidence>
<dbReference type="InterPro" id="IPR020422">
    <property type="entry name" value="TYR_PHOSPHATASE_DUAL_dom"/>
</dbReference>
<dbReference type="AlphaFoldDB" id="A0AAW8JDU4"/>
<feature type="domain" description="Tyrosine specific protein phosphatases" evidence="4">
    <location>
        <begin position="109"/>
        <end position="163"/>
    </location>
</feature>
<evidence type="ECO:0000313" key="6">
    <source>
        <dbReference type="Proteomes" id="UP001243195"/>
    </source>
</evidence>
<dbReference type="Proteomes" id="UP001243195">
    <property type="component" value="Unassembled WGS sequence"/>
</dbReference>
<accession>A0AAW8JDU4</accession>
<dbReference type="EMBL" id="JAVIDA010000002">
    <property type="protein sequence ID" value="MDQ9070343.1"/>
    <property type="molecule type" value="Genomic_DNA"/>
</dbReference>
<evidence type="ECO:0000256" key="3">
    <source>
        <dbReference type="ARBA" id="ARBA00022912"/>
    </source>
</evidence>
<dbReference type="SUPFAM" id="SSF52799">
    <property type="entry name" value="(Phosphotyrosine protein) phosphatases II"/>
    <property type="match status" value="1"/>
</dbReference>
<dbReference type="InterPro" id="IPR016130">
    <property type="entry name" value="Tyr_Pase_AS"/>
</dbReference>
<dbReference type="PROSITE" id="PS50056">
    <property type="entry name" value="TYR_PHOSPHATASE_2"/>
    <property type="match status" value="1"/>
</dbReference>
<keyword evidence="3" id="KW-0904">Protein phosphatase</keyword>
<dbReference type="Pfam" id="PF00782">
    <property type="entry name" value="DSPc"/>
    <property type="match status" value="1"/>
</dbReference>
<reference evidence="5" key="1">
    <citation type="submission" date="2023-08" db="EMBL/GenBank/DDBJ databases">
        <title>Emergence of clinically-relevant ST2 carbapenem-resistant Acinetobacter baumannii strains in hospital sewages in Zhejiang, East of China.</title>
        <authorList>
            <person name="Kaichao C."/>
            <person name="Zhang R."/>
        </authorList>
    </citation>
    <scope>NUCLEOTIDE SEQUENCE</scope>
    <source>
        <strain evidence="5">M-SY-60</strain>
    </source>
</reference>
<dbReference type="PROSITE" id="PS00383">
    <property type="entry name" value="TYR_PHOSPHATASE_1"/>
    <property type="match status" value="1"/>
</dbReference>
<dbReference type="GeneID" id="84208304"/>
<dbReference type="SMART" id="SM00195">
    <property type="entry name" value="DSPc"/>
    <property type="match status" value="1"/>
</dbReference>
<dbReference type="GO" id="GO:0004721">
    <property type="term" value="F:phosphoprotein phosphatase activity"/>
    <property type="evidence" value="ECO:0007669"/>
    <property type="project" value="UniProtKB-KW"/>
</dbReference>
<dbReference type="Gene3D" id="3.90.190.10">
    <property type="entry name" value="Protein tyrosine phosphatase superfamily"/>
    <property type="match status" value="1"/>
</dbReference>
<keyword evidence="2" id="KW-0378">Hydrolase</keyword>
<evidence type="ECO:0000256" key="2">
    <source>
        <dbReference type="ARBA" id="ARBA00022801"/>
    </source>
</evidence>